<gene>
    <name evidence="1" type="ORF">A0H81_06851</name>
</gene>
<evidence type="ECO:0000313" key="2">
    <source>
        <dbReference type="Proteomes" id="UP000092993"/>
    </source>
</evidence>
<dbReference type="AlphaFoldDB" id="A0A1C7M8T6"/>
<accession>A0A1C7M8T6</accession>
<name>A0A1C7M8T6_GRIFR</name>
<protein>
    <submittedName>
        <fullName evidence="1">Uncharacterized protein</fullName>
    </submittedName>
</protein>
<reference evidence="1 2" key="1">
    <citation type="submission" date="2016-03" db="EMBL/GenBank/DDBJ databases">
        <title>Whole genome sequencing of Grifola frondosa 9006-11.</title>
        <authorList>
            <person name="Min B."/>
            <person name="Park H."/>
            <person name="Kim J.-G."/>
            <person name="Cho H."/>
            <person name="Oh Y.-L."/>
            <person name="Kong W.-S."/>
            <person name="Choi I.-G."/>
        </authorList>
    </citation>
    <scope>NUCLEOTIDE SEQUENCE [LARGE SCALE GENOMIC DNA]</scope>
    <source>
        <strain evidence="1 2">9006-11</strain>
    </source>
</reference>
<dbReference type="EMBL" id="LUGG01000007">
    <property type="protein sequence ID" value="OBZ73238.1"/>
    <property type="molecule type" value="Genomic_DNA"/>
</dbReference>
<proteinExistence type="predicted"/>
<keyword evidence="2" id="KW-1185">Reference proteome</keyword>
<sequence>MVPTRLAQSIPSLRCVALARGYQCWSTELPGRQTKATYSWFHVSGSGEQRSAEPIKSWEGERVHDYMCRAEFDSIESGLDELFPSG</sequence>
<comment type="caution">
    <text evidence="1">The sequence shown here is derived from an EMBL/GenBank/DDBJ whole genome shotgun (WGS) entry which is preliminary data.</text>
</comment>
<dbReference type="Proteomes" id="UP000092993">
    <property type="component" value="Unassembled WGS sequence"/>
</dbReference>
<evidence type="ECO:0000313" key="1">
    <source>
        <dbReference type="EMBL" id="OBZ73238.1"/>
    </source>
</evidence>
<organism evidence="1 2">
    <name type="scientific">Grifola frondosa</name>
    <name type="common">Maitake</name>
    <name type="synonym">Polyporus frondosus</name>
    <dbReference type="NCBI Taxonomy" id="5627"/>
    <lineage>
        <taxon>Eukaryota</taxon>
        <taxon>Fungi</taxon>
        <taxon>Dikarya</taxon>
        <taxon>Basidiomycota</taxon>
        <taxon>Agaricomycotina</taxon>
        <taxon>Agaricomycetes</taxon>
        <taxon>Polyporales</taxon>
        <taxon>Grifolaceae</taxon>
        <taxon>Grifola</taxon>
    </lineage>
</organism>